<organism evidence="2 3">
    <name type="scientific">Streptosporangium lutulentum</name>
    <dbReference type="NCBI Taxonomy" id="1461250"/>
    <lineage>
        <taxon>Bacteria</taxon>
        <taxon>Bacillati</taxon>
        <taxon>Actinomycetota</taxon>
        <taxon>Actinomycetes</taxon>
        <taxon>Streptosporangiales</taxon>
        <taxon>Streptosporangiaceae</taxon>
        <taxon>Streptosporangium</taxon>
    </lineage>
</organism>
<keyword evidence="1" id="KW-1133">Transmembrane helix</keyword>
<accession>A0ABT9QJV2</accession>
<keyword evidence="3" id="KW-1185">Reference proteome</keyword>
<evidence type="ECO:0008006" key="4">
    <source>
        <dbReference type="Google" id="ProtNLM"/>
    </source>
</evidence>
<dbReference type="Proteomes" id="UP001225356">
    <property type="component" value="Unassembled WGS sequence"/>
</dbReference>
<gene>
    <name evidence="2" type="ORF">J2853_006244</name>
</gene>
<feature type="transmembrane region" description="Helical" evidence="1">
    <location>
        <begin position="186"/>
        <end position="206"/>
    </location>
</feature>
<evidence type="ECO:0000313" key="2">
    <source>
        <dbReference type="EMBL" id="MDP9847033.1"/>
    </source>
</evidence>
<proteinExistence type="predicted"/>
<feature type="transmembrane region" description="Helical" evidence="1">
    <location>
        <begin position="158"/>
        <end position="180"/>
    </location>
</feature>
<feature type="transmembrane region" description="Helical" evidence="1">
    <location>
        <begin position="20"/>
        <end position="42"/>
    </location>
</feature>
<feature type="transmembrane region" description="Helical" evidence="1">
    <location>
        <begin position="54"/>
        <end position="78"/>
    </location>
</feature>
<dbReference type="EMBL" id="JAUSQU010000001">
    <property type="protein sequence ID" value="MDP9847033.1"/>
    <property type="molecule type" value="Genomic_DNA"/>
</dbReference>
<evidence type="ECO:0000256" key="1">
    <source>
        <dbReference type="SAM" id="Phobius"/>
    </source>
</evidence>
<reference evidence="2 3" key="1">
    <citation type="submission" date="2023-07" db="EMBL/GenBank/DDBJ databases">
        <title>Sequencing the genomes of 1000 actinobacteria strains.</title>
        <authorList>
            <person name="Klenk H.-P."/>
        </authorList>
    </citation>
    <scope>NUCLEOTIDE SEQUENCE [LARGE SCALE GENOMIC DNA]</scope>
    <source>
        <strain evidence="2 3">DSM 46740</strain>
    </source>
</reference>
<protein>
    <recommendedName>
        <fullName evidence="4">DUF998 domain-containing protein</fullName>
    </recommendedName>
</protein>
<sequence length="229" mass="23509">MNITSTAGTRPGFVRTSGRLCLIGAVIGVLVALVGLLISPAVGTDRYSYPHTPGAFAVSESMIIVNHLLLLAGVFGLIRSGAAGGGLGRAGSWTAVAGLVGLTFCEVGAILLADSAYPTSQTDALDAGYGITSIVIGAGFVLAGIATVRTRRWTGWAAYAPLACGLAVFLLVLPGVFLFGDDTFTVGRLTLMAWMLTFAALGLALARRTPVETTDGLRPAQSRPAPSDR</sequence>
<keyword evidence="1" id="KW-0472">Membrane</keyword>
<feature type="transmembrane region" description="Helical" evidence="1">
    <location>
        <begin position="127"/>
        <end position="146"/>
    </location>
</feature>
<comment type="caution">
    <text evidence="2">The sequence shown here is derived from an EMBL/GenBank/DDBJ whole genome shotgun (WGS) entry which is preliminary data.</text>
</comment>
<evidence type="ECO:0000313" key="3">
    <source>
        <dbReference type="Proteomes" id="UP001225356"/>
    </source>
</evidence>
<name>A0ABT9QJV2_9ACTN</name>
<feature type="transmembrane region" description="Helical" evidence="1">
    <location>
        <begin position="90"/>
        <end position="112"/>
    </location>
</feature>
<dbReference type="RefSeq" id="WP_307563972.1">
    <property type="nucleotide sequence ID" value="NZ_JAUSQU010000001.1"/>
</dbReference>
<keyword evidence="1" id="KW-0812">Transmembrane</keyword>